<evidence type="ECO:0000259" key="1">
    <source>
        <dbReference type="Pfam" id="PF06985"/>
    </source>
</evidence>
<name>A0A6A6T703_9PLEO</name>
<organism evidence="2 3">
    <name type="scientific">Lophiostoma macrostomum CBS 122681</name>
    <dbReference type="NCBI Taxonomy" id="1314788"/>
    <lineage>
        <taxon>Eukaryota</taxon>
        <taxon>Fungi</taxon>
        <taxon>Dikarya</taxon>
        <taxon>Ascomycota</taxon>
        <taxon>Pezizomycotina</taxon>
        <taxon>Dothideomycetes</taxon>
        <taxon>Pleosporomycetidae</taxon>
        <taxon>Pleosporales</taxon>
        <taxon>Lophiostomataceae</taxon>
        <taxon>Lophiostoma</taxon>
    </lineage>
</organism>
<dbReference type="PANTHER" id="PTHR39596">
    <property type="match status" value="1"/>
</dbReference>
<evidence type="ECO:0000313" key="2">
    <source>
        <dbReference type="EMBL" id="KAF2654713.1"/>
    </source>
</evidence>
<dbReference type="Proteomes" id="UP000799324">
    <property type="component" value="Unassembled WGS sequence"/>
</dbReference>
<dbReference type="EMBL" id="MU004359">
    <property type="protein sequence ID" value="KAF2654713.1"/>
    <property type="molecule type" value="Genomic_DNA"/>
</dbReference>
<dbReference type="Pfam" id="PF06985">
    <property type="entry name" value="HET"/>
    <property type="match status" value="1"/>
</dbReference>
<sequence length="770" mass="87499">MDHFETYNPSALVPFQIPYYLTSHSSCPEFQDNIKDMRSFLAYPVTICSLNTDAEILRWLLDHEDKAGAFVQHWLYFGFLEAVFGVQYIVISRKNLVRRDMDGRLFIDSTNLPTMMLLWGLAETTKHDKRVEERQKEVKTIITHELHMLRLLREQLPVLFGKQFDNLLMSLGAIVHTVTASIKDAWRVAFTGFGPDSGGIGDVDIDFEASGPLVTKGWCPHDVAHLKTLDIQTQYYCKTMDVPVGYLSHAQCTKDACVAMNIDERKYKSKHVQEDCKCMHLEMPTQKLHELVKAMKVPLARYVGGRLEVVEAQDAVRNVAISHVWADGLGNTDGKNSLPKCQITRLQKLCNELYGVNASDSPVAFYIDTLCVPRDLSYRQLAIQKMRDVYMAAKKVLVLDRGIESISNKISDLTKISAGIVYSGWMKRLWTYQEGALNTASLCFQLADSRVTLREFSDRRFSFSQNTHDMTLVAGLTLWLRIRDPEEMPPALAVISLCDALRWRTTSRLEDEAVCIAILLGKDPEKVLKAPKNERMIVLYDMLGTIPKPFLTLSGDRLSQKGYRWAPRSLLGSKNTHWLWEQRIWYRQVLALHAAGKDPGSDMTAKLMPNDGLHVVAPGFQVIAKLPKNTVAIGPNFWIFQITNTDEYGRGEEPIVNTQEAHSVDFGEDVDGMPETLHGYDKAWIVLVGDPDRNFEVGDTYSATAGILVVPDVTDAQQQDSSFRCRYYCRVTVRRQAQFRSFQIAEQWLNNLEHPVLAGIRLQKMSWVIF</sequence>
<proteinExistence type="predicted"/>
<evidence type="ECO:0000313" key="3">
    <source>
        <dbReference type="Proteomes" id="UP000799324"/>
    </source>
</evidence>
<dbReference type="InterPro" id="IPR010730">
    <property type="entry name" value="HET"/>
</dbReference>
<protein>
    <recommendedName>
        <fullName evidence="1">Heterokaryon incompatibility domain-containing protein</fullName>
    </recommendedName>
</protein>
<dbReference type="AlphaFoldDB" id="A0A6A6T703"/>
<feature type="domain" description="Heterokaryon incompatibility" evidence="1">
    <location>
        <begin position="319"/>
        <end position="399"/>
    </location>
</feature>
<accession>A0A6A6T703</accession>
<gene>
    <name evidence="2" type="ORF">K491DRAFT_693524</name>
</gene>
<dbReference type="PANTHER" id="PTHR39596:SF3">
    <property type="entry name" value="HETEROKARYON INCOMPATIBILITY DOMAIN-CONTAINING PROTEIN"/>
    <property type="match status" value="1"/>
</dbReference>
<keyword evidence="3" id="KW-1185">Reference proteome</keyword>
<reference evidence="2" key="1">
    <citation type="journal article" date="2020" name="Stud. Mycol.">
        <title>101 Dothideomycetes genomes: a test case for predicting lifestyles and emergence of pathogens.</title>
        <authorList>
            <person name="Haridas S."/>
            <person name="Albert R."/>
            <person name="Binder M."/>
            <person name="Bloem J."/>
            <person name="Labutti K."/>
            <person name="Salamov A."/>
            <person name="Andreopoulos B."/>
            <person name="Baker S."/>
            <person name="Barry K."/>
            <person name="Bills G."/>
            <person name="Bluhm B."/>
            <person name="Cannon C."/>
            <person name="Castanera R."/>
            <person name="Culley D."/>
            <person name="Daum C."/>
            <person name="Ezra D."/>
            <person name="Gonzalez J."/>
            <person name="Henrissat B."/>
            <person name="Kuo A."/>
            <person name="Liang C."/>
            <person name="Lipzen A."/>
            <person name="Lutzoni F."/>
            <person name="Magnuson J."/>
            <person name="Mondo S."/>
            <person name="Nolan M."/>
            <person name="Ohm R."/>
            <person name="Pangilinan J."/>
            <person name="Park H.-J."/>
            <person name="Ramirez L."/>
            <person name="Alfaro M."/>
            <person name="Sun H."/>
            <person name="Tritt A."/>
            <person name="Yoshinaga Y."/>
            <person name="Zwiers L.-H."/>
            <person name="Turgeon B."/>
            <person name="Goodwin S."/>
            <person name="Spatafora J."/>
            <person name="Crous P."/>
            <person name="Grigoriev I."/>
        </authorList>
    </citation>
    <scope>NUCLEOTIDE SEQUENCE</scope>
    <source>
        <strain evidence="2">CBS 122681</strain>
    </source>
</reference>
<dbReference type="OrthoDB" id="2426273at2759"/>